<accession>A0A1F7GMD8</accession>
<gene>
    <name evidence="1" type="ORF">A2799_01265</name>
</gene>
<dbReference type="Pfam" id="PF06042">
    <property type="entry name" value="NTP_transf_6"/>
    <property type="match status" value="1"/>
</dbReference>
<protein>
    <recommendedName>
        <fullName evidence="3">Nucleotidyltransferase family protein</fullName>
    </recommendedName>
</protein>
<dbReference type="PANTHER" id="PTHR39166">
    <property type="entry name" value="BLL1166 PROTEIN"/>
    <property type="match status" value="1"/>
</dbReference>
<dbReference type="InterPro" id="IPR009267">
    <property type="entry name" value="NTP_transf_6"/>
</dbReference>
<evidence type="ECO:0000313" key="1">
    <source>
        <dbReference type="EMBL" id="OGK19642.1"/>
    </source>
</evidence>
<evidence type="ECO:0000313" key="2">
    <source>
        <dbReference type="Proteomes" id="UP000176850"/>
    </source>
</evidence>
<sequence length="190" mass="22442">MTEKDIIKLIRQDEWMMKKLRAVQKPNLPDWYIGAGFVRSKIWDTLHGYKKRTPIPDIDVIYFDKNDFSEEELQKDSTAEEVYFQNLLSSELSGLQWSVTNQARMHIFHDDVPYTNSVDALSKWVETATCIGVRVEEKDTLILVAPHGIDDLVNLIIRPTLKTKKNMQEFTRRLNEKKWLQKWPKLKTIY</sequence>
<evidence type="ECO:0008006" key="3">
    <source>
        <dbReference type="Google" id="ProtNLM"/>
    </source>
</evidence>
<name>A0A1F7GMD8_9BACT</name>
<reference evidence="1 2" key="1">
    <citation type="journal article" date="2016" name="Nat. Commun.">
        <title>Thousands of microbial genomes shed light on interconnected biogeochemical processes in an aquifer system.</title>
        <authorList>
            <person name="Anantharaman K."/>
            <person name="Brown C.T."/>
            <person name="Hug L.A."/>
            <person name="Sharon I."/>
            <person name="Castelle C.J."/>
            <person name="Probst A.J."/>
            <person name="Thomas B.C."/>
            <person name="Singh A."/>
            <person name="Wilkins M.J."/>
            <person name="Karaoz U."/>
            <person name="Brodie E.L."/>
            <person name="Williams K.H."/>
            <person name="Hubbard S.S."/>
            <person name="Banfield J.F."/>
        </authorList>
    </citation>
    <scope>NUCLEOTIDE SEQUENCE [LARGE SCALE GENOMIC DNA]</scope>
</reference>
<dbReference type="Proteomes" id="UP000176850">
    <property type="component" value="Unassembled WGS sequence"/>
</dbReference>
<proteinExistence type="predicted"/>
<dbReference type="EMBL" id="MFZH01000007">
    <property type="protein sequence ID" value="OGK19642.1"/>
    <property type="molecule type" value="Genomic_DNA"/>
</dbReference>
<organism evidence="1 2">
    <name type="scientific">Candidatus Roizmanbacteria bacterium RIFCSPHIGHO2_01_FULL_39_24</name>
    <dbReference type="NCBI Taxonomy" id="1802032"/>
    <lineage>
        <taxon>Bacteria</taxon>
        <taxon>Candidatus Roizmaniibacteriota</taxon>
    </lineage>
</organism>
<dbReference type="AlphaFoldDB" id="A0A1F7GMD8"/>
<dbReference type="PANTHER" id="PTHR39166:SF1">
    <property type="entry name" value="BLL1166 PROTEIN"/>
    <property type="match status" value="1"/>
</dbReference>
<comment type="caution">
    <text evidence="1">The sequence shown here is derived from an EMBL/GenBank/DDBJ whole genome shotgun (WGS) entry which is preliminary data.</text>
</comment>